<dbReference type="EMBL" id="NAJQ01000004">
    <property type="protein sequence ID" value="TKA83718.1"/>
    <property type="molecule type" value="Genomic_DNA"/>
</dbReference>
<comment type="caution">
    <text evidence="2">The sequence shown here is derived from an EMBL/GenBank/DDBJ whole genome shotgun (WGS) entry which is preliminary data.</text>
</comment>
<gene>
    <name evidence="2" type="ORF">B0A55_00276</name>
</gene>
<proteinExistence type="predicted"/>
<protein>
    <submittedName>
        <fullName evidence="2">Uncharacterized protein</fullName>
    </submittedName>
</protein>
<dbReference type="AlphaFoldDB" id="A0A4U0Y575"/>
<reference evidence="2 3" key="1">
    <citation type="submission" date="2017-03" db="EMBL/GenBank/DDBJ databases">
        <title>Genomes of endolithic fungi from Antarctica.</title>
        <authorList>
            <person name="Coleine C."/>
            <person name="Masonjones S."/>
            <person name="Stajich J.E."/>
        </authorList>
    </citation>
    <scope>NUCLEOTIDE SEQUENCE [LARGE SCALE GENOMIC DNA]</scope>
    <source>
        <strain evidence="2 3">CCFEE 5184</strain>
    </source>
</reference>
<evidence type="ECO:0000313" key="3">
    <source>
        <dbReference type="Proteomes" id="UP000309340"/>
    </source>
</evidence>
<evidence type="ECO:0000313" key="2">
    <source>
        <dbReference type="EMBL" id="TKA83718.1"/>
    </source>
</evidence>
<keyword evidence="3" id="KW-1185">Reference proteome</keyword>
<dbReference type="OrthoDB" id="66881at2759"/>
<sequence>MTRHTRSPFEYALLHSERREEDFRHQLFTYLDEPTLRHLRTVSPVIRDMVDSQPGRMFQDLFLYAPLDDDLPNCEFESVANFCHNLTITVRERFPPGSTPDRESRSMRTLSRPIWWQWKGSGSGADRQAPKRLTARISLPFGQLPETEQTAQKLAGRKWISIFTRCHALRHLTLRVRGDPGWPGRTEVEDTLVTLRRALEHSHPPYLREIHCDPVHAMGLLHLRWPGLGAFGGGGGGPPHPSPPTPQKQIWQTLHTLDLHLLNPFIPMGTLTPPQTLLLHKLLHDYLRALTPTLRTLRFVWLDVDGPSPLTLHLEAGLAGGGAEREPLRWEALQEVWLGNITFPTRTLQNAAFVAPRLERLWVLRSTHRSSRFHYSNPEAWVDHLAAARKKARDTVHPARPPDLTPATADDSSSLYSRSVGSSVADLSDGELGGVSRTSRDVLCMLDTTGIPDQALEMRRRMERGGR</sequence>
<name>A0A4U0Y575_9PEZI</name>
<accession>A0A4U0Y575</accession>
<dbReference type="Proteomes" id="UP000309340">
    <property type="component" value="Unassembled WGS sequence"/>
</dbReference>
<feature type="region of interest" description="Disordered" evidence="1">
    <location>
        <begin position="392"/>
        <end position="416"/>
    </location>
</feature>
<evidence type="ECO:0000256" key="1">
    <source>
        <dbReference type="SAM" id="MobiDB-lite"/>
    </source>
</evidence>
<organism evidence="2 3">
    <name type="scientific">Friedmanniomyces simplex</name>
    <dbReference type="NCBI Taxonomy" id="329884"/>
    <lineage>
        <taxon>Eukaryota</taxon>
        <taxon>Fungi</taxon>
        <taxon>Dikarya</taxon>
        <taxon>Ascomycota</taxon>
        <taxon>Pezizomycotina</taxon>
        <taxon>Dothideomycetes</taxon>
        <taxon>Dothideomycetidae</taxon>
        <taxon>Mycosphaerellales</taxon>
        <taxon>Teratosphaeriaceae</taxon>
        <taxon>Friedmanniomyces</taxon>
    </lineage>
</organism>